<dbReference type="GO" id="GO:0043103">
    <property type="term" value="P:hypoxanthine salvage"/>
    <property type="evidence" value="ECO:0007669"/>
    <property type="project" value="TreeGrafter"/>
</dbReference>
<feature type="binding site" evidence="9">
    <location>
        <position position="24"/>
    </location>
    <ligand>
        <name>substrate</name>
    </ligand>
</feature>
<keyword evidence="2 9" id="KW-0479">Metal-binding</keyword>
<feature type="binding site" evidence="9">
    <location>
        <position position="286"/>
    </location>
    <ligand>
        <name>Zn(2+)</name>
        <dbReference type="ChEBI" id="CHEBI:29105"/>
        <note>catalytic</note>
    </ligand>
</feature>
<dbReference type="GO" id="GO:0005829">
    <property type="term" value="C:cytosol"/>
    <property type="evidence" value="ECO:0007669"/>
    <property type="project" value="TreeGrafter"/>
</dbReference>
<evidence type="ECO:0000259" key="10">
    <source>
        <dbReference type="Pfam" id="PF00962"/>
    </source>
</evidence>
<dbReference type="HAMAP" id="MF_00540">
    <property type="entry name" value="A_deaminase"/>
    <property type="match status" value="1"/>
</dbReference>
<evidence type="ECO:0000256" key="8">
    <source>
        <dbReference type="ARBA" id="ARBA00049213"/>
    </source>
</evidence>
<dbReference type="CDD" id="cd01320">
    <property type="entry name" value="ADA"/>
    <property type="match status" value="1"/>
</dbReference>
<dbReference type="GO" id="GO:0008270">
    <property type="term" value="F:zinc ion binding"/>
    <property type="evidence" value="ECO:0007669"/>
    <property type="project" value="UniProtKB-UniRule"/>
</dbReference>
<feature type="binding site" evidence="9">
    <location>
        <position position="22"/>
    </location>
    <ligand>
        <name>Zn(2+)</name>
        <dbReference type="ChEBI" id="CHEBI:29105"/>
        <note>catalytic</note>
    </ligand>
</feature>
<evidence type="ECO:0000256" key="3">
    <source>
        <dbReference type="ARBA" id="ARBA00022801"/>
    </source>
</evidence>
<feature type="binding site" evidence="9">
    <location>
        <position position="20"/>
    </location>
    <ligand>
        <name>Zn(2+)</name>
        <dbReference type="ChEBI" id="CHEBI:29105"/>
        <note>catalytic</note>
    </ligand>
</feature>
<comment type="cofactor">
    <cofactor evidence="9">
        <name>Zn(2+)</name>
        <dbReference type="ChEBI" id="CHEBI:29105"/>
    </cofactor>
    <text evidence="9">Binds 1 zinc ion per subunit.</text>
</comment>
<organism evidence="11 12">
    <name type="scientific">bacterium (Candidatus Blackallbacteria) CG17_big_fil_post_rev_8_21_14_2_50_48_46</name>
    <dbReference type="NCBI Taxonomy" id="2014261"/>
    <lineage>
        <taxon>Bacteria</taxon>
        <taxon>Candidatus Blackallbacteria</taxon>
    </lineage>
</organism>
<evidence type="ECO:0000256" key="2">
    <source>
        <dbReference type="ARBA" id="ARBA00022723"/>
    </source>
</evidence>
<dbReference type="PANTHER" id="PTHR11409:SF43">
    <property type="entry name" value="ADENOSINE DEAMINASE"/>
    <property type="match status" value="1"/>
</dbReference>
<comment type="catalytic activity">
    <reaction evidence="7">
        <text>adenosine + H2O + H(+) = inosine + NH4(+)</text>
        <dbReference type="Rhea" id="RHEA:24408"/>
        <dbReference type="ChEBI" id="CHEBI:15377"/>
        <dbReference type="ChEBI" id="CHEBI:15378"/>
        <dbReference type="ChEBI" id="CHEBI:16335"/>
        <dbReference type="ChEBI" id="CHEBI:17596"/>
        <dbReference type="ChEBI" id="CHEBI:28938"/>
        <dbReference type="EC" id="3.5.4.4"/>
    </reaction>
    <physiologicalReaction direction="left-to-right" evidence="7">
        <dbReference type="Rhea" id="RHEA:24409"/>
    </physiologicalReaction>
</comment>
<feature type="site" description="Important for catalytic activity" evidence="9">
    <location>
        <position position="229"/>
    </location>
</feature>
<feature type="active site" description="Proton donor" evidence="9">
    <location>
        <position position="208"/>
    </location>
</feature>
<dbReference type="InterPro" id="IPR032466">
    <property type="entry name" value="Metal_Hydrolase"/>
</dbReference>
<reference evidence="11 12" key="1">
    <citation type="submission" date="2017-09" db="EMBL/GenBank/DDBJ databases">
        <title>Depth-based differentiation of microbial function through sediment-hosted aquifers and enrichment of novel symbionts in the deep terrestrial subsurface.</title>
        <authorList>
            <person name="Probst A.J."/>
            <person name="Ladd B."/>
            <person name="Jarett J.K."/>
            <person name="Geller-Mcgrath D.E."/>
            <person name="Sieber C.M."/>
            <person name="Emerson J.B."/>
            <person name="Anantharaman K."/>
            <person name="Thomas B.C."/>
            <person name="Malmstrom R."/>
            <person name="Stieglmeier M."/>
            <person name="Klingl A."/>
            <person name="Woyke T."/>
            <person name="Ryan C.M."/>
            <person name="Banfield J.F."/>
        </authorList>
    </citation>
    <scope>NUCLEOTIDE SEQUENCE [LARGE SCALE GENOMIC DNA]</scope>
    <source>
        <strain evidence="11">CG17_big_fil_post_rev_8_21_14_2_50_48_46</strain>
    </source>
</reference>
<keyword evidence="3 9" id="KW-0378">Hydrolase</keyword>
<dbReference type="AlphaFoldDB" id="A0A2M7G3R3"/>
<dbReference type="GO" id="GO:0004000">
    <property type="term" value="F:adenosine deaminase activity"/>
    <property type="evidence" value="ECO:0007669"/>
    <property type="project" value="UniProtKB-UniRule"/>
</dbReference>
<accession>A0A2M7G3R3</accession>
<protein>
    <recommendedName>
        <fullName evidence="1 9">Adenosine deaminase</fullName>
        <ecNumber evidence="1 9">3.5.4.4</ecNumber>
    </recommendedName>
    <alternativeName>
        <fullName evidence="6 9">Adenosine aminohydrolase</fullName>
    </alternativeName>
</protein>
<dbReference type="Gene3D" id="3.20.20.140">
    <property type="entry name" value="Metal-dependent hydrolases"/>
    <property type="match status" value="1"/>
</dbReference>
<name>A0A2M7G3R3_9BACT</name>
<keyword evidence="5 9" id="KW-0546">Nucleotide metabolism</keyword>
<comment type="caution">
    <text evidence="11">The sequence shown here is derived from an EMBL/GenBank/DDBJ whole genome shotgun (WGS) entry which is preliminary data.</text>
</comment>
<dbReference type="InterPro" id="IPR006330">
    <property type="entry name" value="Ado/ade_deaminase"/>
</dbReference>
<dbReference type="GO" id="GO:0006154">
    <property type="term" value="P:adenosine catabolic process"/>
    <property type="evidence" value="ECO:0007669"/>
    <property type="project" value="TreeGrafter"/>
</dbReference>
<dbReference type="GO" id="GO:0009897">
    <property type="term" value="C:external side of plasma membrane"/>
    <property type="evidence" value="ECO:0007669"/>
    <property type="project" value="TreeGrafter"/>
</dbReference>
<evidence type="ECO:0000313" key="11">
    <source>
        <dbReference type="EMBL" id="PIW16118.1"/>
    </source>
</evidence>
<dbReference type="InterPro" id="IPR028893">
    <property type="entry name" value="A_deaminase"/>
</dbReference>
<evidence type="ECO:0000256" key="4">
    <source>
        <dbReference type="ARBA" id="ARBA00022833"/>
    </source>
</evidence>
<feature type="binding site" evidence="9">
    <location>
        <position position="22"/>
    </location>
    <ligand>
        <name>substrate</name>
    </ligand>
</feature>
<dbReference type="Pfam" id="PF00962">
    <property type="entry name" value="A_deaminase"/>
    <property type="match status" value="1"/>
</dbReference>
<comment type="similarity">
    <text evidence="9">Belongs to the metallo-dependent hydrolases superfamily. Adenosine and AMP deaminases family. Adenosine deaminase subfamily.</text>
</comment>
<dbReference type="Proteomes" id="UP000231019">
    <property type="component" value="Unassembled WGS sequence"/>
</dbReference>
<dbReference type="GO" id="GO:0009117">
    <property type="term" value="P:nucleotide metabolic process"/>
    <property type="evidence" value="ECO:0007669"/>
    <property type="project" value="UniProtKB-KW"/>
</dbReference>
<evidence type="ECO:0000313" key="12">
    <source>
        <dbReference type="Proteomes" id="UP000231019"/>
    </source>
</evidence>
<comment type="function">
    <text evidence="9">Catalyzes the hydrolytic deamination of adenosine and 2-deoxyadenosine.</text>
</comment>
<comment type="catalytic activity">
    <reaction evidence="8">
        <text>2'-deoxyadenosine + H2O + H(+) = 2'-deoxyinosine + NH4(+)</text>
        <dbReference type="Rhea" id="RHEA:28190"/>
        <dbReference type="ChEBI" id="CHEBI:15377"/>
        <dbReference type="ChEBI" id="CHEBI:15378"/>
        <dbReference type="ChEBI" id="CHEBI:17256"/>
        <dbReference type="ChEBI" id="CHEBI:28938"/>
        <dbReference type="ChEBI" id="CHEBI:28997"/>
        <dbReference type="EC" id="3.5.4.4"/>
    </reaction>
    <physiologicalReaction direction="left-to-right" evidence="8">
        <dbReference type="Rhea" id="RHEA:28191"/>
    </physiologicalReaction>
</comment>
<evidence type="ECO:0000256" key="7">
    <source>
        <dbReference type="ARBA" id="ARBA00047989"/>
    </source>
</evidence>
<sequence>MPKQLPTRDILLQLPKTDLHVHLDGSMRIETMLELAAKQGVELPASDAESLRKLVQVAEDCQSLEEYLRAFDITLSVLQEFDALRRTAFELAEDAAQENVKYIEVRFCPLLHTQKGLSMPQIVKAVLQGLADAERQYDIITGVIICGIRHISPESSLDLAGLTISFKNRGVVAFDLAGAEYDNPAKDHKEAFELILNENINCTVHAGEAFGPKSISQAIHYCGAHRIGHGTRLIEDRDMLNYVNDHRIPLEICLTSNLQTKAIDKLEHHPLKKYYDLGLRVTINTDNRLISNTTVTDELYLASQIFDLDLHDIANILINGFKSAFLPHNKKTRMLRSVMAELDEILGVHRSKYGY</sequence>
<gene>
    <name evidence="9 11" type="primary">add</name>
    <name evidence="11" type="ORF">COW36_14230</name>
</gene>
<dbReference type="PANTHER" id="PTHR11409">
    <property type="entry name" value="ADENOSINE DEAMINASE"/>
    <property type="match status" value="1"/>
</dbReference>
<evidence type="ECO:0000256" key="6">
    <source>
        <dbReference type="ARBA" id="ARBA00031852"/>
    </source>
</evidence>
<comment type="caution">
    <text evidence="9">Lacks conserved residue(s) required for the propagation of feature annotation.</text>
</comment>
<proteinExistence type="inferred from homology"/>
<evidence type="ECO:0000256" key="9">
    <source>
        <dbReference type="HAMAP-Rule" id="MF_00540"/>
    </source>
</evidence>
<dbReference type="GO" id="GO:0046936">
    <property type="term" value="F:2'-deoxyadenosine deaminase activity"/>
    <property type="evidence" value="ECO:0007669"/>
    <property type="project" value="RHEA"/>
</dbReference>
<dbReference type="NCBIfam" id="TIGR01430">
    <property type="entry name" value="aden_deam"/>
    <property type="match status" value="1"/>
</dbReference>
<dbReference type="GO" id="GO:0060169">
    <property type="term" value="P:negative regulation of adenosine receptor signaling pathway"/>
    <property type="evidence" value="ECO:0007669"/>
    <property type="project" value="TreeGrafter"/>
</dbReference>
<dbReference type="EC" id="3.5.4.4" evidence="1 9"/>
<dbReference type="GO" id="GO:0046103">
    <property type="term" value="P:inosine biosynthetic process"/>
    <property type="evidence" value="ECO:0007669"/>
    <property type="project" value="TreeGrafter"/>
</dbReference>
<evidence type="ECO:0000256" key="1">
    <source>
        <dbReference type="ARBA" id="ARBA00012784"/>
    </source>
</evidence>
<dbReference type="SUPFAM" id="SSF51556">
    <property type="entry name" value="Metallo-dependent hydrolases"/>
    <property type="match status" value="1"/>
</dbReference>
<feature type="binding site" evidence="9">
    <location>
        <position position="205"/>
    </location>
    <ligand>
        <name>Zn(2+)</name>
        <dbReference type="ChEBI" id="CHEBI:29105"/>
        <note>catalytic</note>
    </ligand>
</feature>
<feature type="domain" description="Adenosine deaminase" evidence="10">
    <location>
        <begin position="15"/>
        <end position="339"/>
    </location>
</feature>
<dbReference type="EMBL" id="PFFQ01000040">
    <property type="protein sequence ID" value="PIW16118.1"/>
    <property type="molecule type" value="Genomic_DNA"/>
</dbReference>
<dbReference type="GO" id="GO:0009168">
    <property type="term" value="P:purine ribonucleoside monophosphate biosynthetic process"/>
    <property type="evidence" value="ECO:0007669"/>
    <property type="project" value="UniProtKB-UniRule"/>
</dbReference>
<keyword evidence="4 9" id="KW-0862">Zinc</keyword>
<evidence type="ECO:0000256" key="5">
    <source>
        <dbReference type="ARBA" id="ARBA00023080"/>
    </source>
</evidence>
<feature type="binding site" evidence="9">
    <location>
        <position position="178"/>
    </location>
    <ligand>
        <name>substrate</name>
    </ligand>
</feature>
<dbReference type="InterPro" id="IPR001365">
    <property type="entry name" value="A_deaminase_dom"/>
</dbReference>